<dbReference type="PANTHER" id="PTHR43194">
    <property type="entry name" value="HYDROLASE ALPHA/BETA FOLD FAMILY"/>
    <property type="match status" value="1"/>
</dbReference>
<dbReference type="Gene3D" id="3.40.50.1820">
    <property type="entry name" value="alpha/beta hydrolase"/>
    <property type="match status" value="1"/>
</dbReference>
<dbReference type="AlphaFoldDB" id="A0AAD4CAH4"/>
<dbReference type="Gene3D" id="1.10.210.20">
    <property type="match status" value="1"/>
</dbReference>
<dbReference type="Proteomes" id="UP001194746">
    <property type="component" value="Unassembled WGS sequence"/>
</dbReference>
<keyword evidence="3" id="KW-1185">Reference proteome</keyword>
<evidence type="ECO:0000313" key="2">
    <source>
        <dbReference type="EMBL" id="KAF9882855.1"/>
    </source>
</evidence>
<proteinExistence type="predicted"/>
<dbReference type="Pfam" id="PF00561">
    <property type="entry name" value="Abhydrolase_1"/>
    <property type="match status" value="1"/>
</dbReference>
<name>A0AAD4CAH4_ASPNN</name>
<dbReference type="EMBL" id="VCAU01000207">
    <property type="protein sequence ID" value="KAF9882855.1"/>
    <property type="molecule type" value="Genomic_DNA"/>
</dbReference>
<feature type="domain" description="AB hydrolase-1" evidence="1">
    <location>
        <begin position="25"/>
        <end position="138"/>
    </location>
</feature>
<reference evidence="2" key="2">
    <citation type="submission" date="2020-02" db="EMBL/GenBank/DDBJ databases">
        <authorList>
            <person name="Gilchrist C.L.M."/>
            <person name="Chooi Y.-H."/>
        </authorList>
    </citation>
    <scope>NUCLEOTIDE SEQUENCE</scope>
    <source>
        <strain evidence="2">MST-FP2251</strain>
    </source>
</reference>
<dbReference type="InterPro" id="IPR029058">
    <property type="entry name" value="AB_hydrolase_fold"/>
</dbReference>
<protein>
    <recommendedName>
        <fullName evidence="1">AB hydrolase-1 domain-containing protein</fullName>
    </recommendedName>
</protein>
<comment type="caution">
    <text evidence="2">The sequence shown here is derived from an EMBL/GenBank/DDBJ whole genome shotgun (WGS) entry which is preliminary data.</text>
</comment>
<dbReference type="PANTHER" id="PTHR43194:SF2">
    <property type="entry name" value="PEROXISOMAL MEMBRANE PROTEIN LPX1"/>
    <property type="match status" value="1"/>
</dbReference>
<dbReference type="SUPFAM" id="SSF53474">
    <property type="entry name" value="alpha/beta-Hydrolases"/>
    <property type="match status" value="1"/>
</dbReference>
<reference evidence="2" key="1">
    <citation type="journal article" date="2019" name="Beilstein J. Org. Chem.">
        <title>Nanangenines: drimane sesquiterpenoids as the dominant metabolite cohort of a novel Australian fungus, Aspergillus nanangensis.</title>
        <authorList>
            <person name="Lacey H.J."/>
            <person name="Gilchrist C.L.M."/>
            <person name="Crombie A."/>
            <person name="Kalaitzis J.A."/>
            <person name="Vuong D."/>
            <person name="Rutledge P.J."/>
            <person name="Turner P."/>
            <person name="Pitt J.I."/>
            <person name="Lacey E."/>
            <person name="Chooi Y.H."/>
            <person name="Piggott A.M."/>
        </authorList>
    </citation>
    <scope>NUCLEOTIDE SEQUENCE</scope>
    <source>
        <strain evidence="2">MST-FP2251</strain>
    </source>
</reference>
<gene>
    <name evidence="2" type="ORF">FE257_004941</name>
</gene>
<evidence type="ECO:0000259" key="1">
    <source>
        <dbReference type="Pfam" id="PF00561"/>
    </source>
</evidence>
<dbReference type="InterPro" id="IPR000073">
    <property type="entry name" value="AB_hydrolase_1"/>
</dbReference>
<organism evidence="2 3">
    <name type="scientific">Aspergillus nanangensis</name>
    <dbReference type="NCBI Taxonomy" id="2582783"/>
    <lineage>
        <taxon>Eukaryota</taxon>
        <taxon>Fungi</taxon>
        <taxon>Dikarya</taxon>
        <taxon>Ascomycota</taxon>
        <taxon>Pezizomycotina</taxon>
        <taxon>Eurotiomycetes</taxon>
        <taxon>Eurotiomycetidae</taxon>
        <taxon>Eurotiales</taxon>
        <taxon>Aspergillaceae</taxon>
        <taxon>Aspergillus</taxon>
        <taxon>Aspergillus subgen. Circumdati</taxon>
    </lineage>
</organism>
<evidence type="ECO:0000313" key="3">
    <source>
        <dbReference type="Proteomes" id="UP001194746"/>
    </source>
</evidence>
<dbReference type="InterPro" id="IPR050228">
    <property type="entry name" value="Carboxylesterase_BioH"/>
</dbReference>
<accession>A0AAD4CAH4</accession>
<sequence>MLVTRTVNGQSLSYLDYGPPSGCSVVVIFSGWCQDHRGWKTLLPYLLSDFRVICLNWRGHGPIRDPVPDFGVQEQVADYVALLDALDIPTFIALSHSHGGWAAMQVAQTLGTQRVPAVLLLDLIMTEAPPPFIESLKAIQDESRWRPALASLMQGWGASTSNARFREARWKYSGRFGFDMWSRGCHEVERAYETWGSPMKRMEAIKEPPLIRHLFSHPKYPAYVELHEDFQLKHPHWFSFVRLPGDTHFPGIELPESVALALKELEVESGI</sequence>